<protein>
    <recommendedName>
        <fullName evidence="6">Transferase, Chloramphenicol acetyltransferase-like domain protein</fullName>
    </recommendedName>
</protein>
<dbReference type="GO" id="GO:0016746">
    <property type="term" value="F:acyltransferase activity"/>
    <property type="evidence" value="ECO:0007669"/>
    <property type="project" value="UniProtKB-KW"/>
</dbReference>
<organism evidence="4 5">
    <name type="scientific">Cannabis sativa</name>
    <name type="common">Hemp</name>
    <name type="synonym">Marijuana</name>
    <dbReference type="NCBI Taxonomy" id="3483"/>
    <lineage>
        <taxon>Eukaryota</taxon>
        <taxon>Viridiplantae</taxon>
        <taxon>Streptophyta</taxon>
        <taxon>Embryophyta</taxon>
        <taxon>Tracheophyta</taxon>
        <taxon>Spermatophyta</taxon>
        <taxon>Magnoliopsida</taxon>
        <taxon>eudicotyledons</taxon>
        <taxon>Gunneridae</taxon>
        <taxon>Pentapetalae</taxon>
        <taxon>rosids</taxon>
        <taxon>fabids</taxon>
        <taxon>Rosales</taxon>
        <taxon>Cannabaceae</taxon>
        <taxon>Cannabis</taxon>
    </lineage>
</organism>
<evidence type="ECO:0008006" key="6">
    <source>
        <dbReference type="Google" id="ProtNLM"/>
    </source>
</evidence>
<keyword evidence="3" id="KW-0012">Acyltransferase</keyword>
<dbReference type="EMBL" id="JAATIP010000070">
    <property type="protein sequence ID" value="KAF4379111.1"/>
    <property type="molecule type" value="Genomic_DNA"/>
</dbReference>
<dbReference type="Gene3D" id="3.30.559.10">
    <property type="entry name" value="Chloramphenicol acetyltransferase-like domain"/>
    <property type="match status" value="2"/>
</dbReference>
<dbReference type="PANTHER" id="PTHR31623">
    <property type="entry name" value="F21J9.9"/>
    <property type="match status" value="1"/>
</dbReference>
<keyword evidence="2" id="KW-0808">Transferase</keyword>
<reference evidence="4 5" key="1">
    <citation type="journal article" date="2020" name="bioRxiv">
        <title>Sequence and annotation of 42 cannabis genomes reveals extensive copy number variation in cannabinoid synthesis and pathogen resistance genes.</title>
        <authorList>
            <person name="Mckernan K.J."/>
            <person name="Helbert Y."/>
            <person name="Kane L.T."/>
            <person name="Ebling H."/>
            <person name="Zhang L."/>
            <person name="Liu B."/>
            <person name="Eaton Z."/>
            <person name="Mclaughlin S."/>
            <person name="Kingan S."/>
            <person name="Baybayan P."/>
            <person name="Concepcion G."/>
            <person name="Jordan M."/>
            <person name="Riva A."/>
            <person name="Barbazuk W."/>
            <person name="Harkins T."/>
        </authorList>
    </citation>
    <scope>NUCLEOTIDE SEQUENCE [LARGE SCALE GENOMIC DNA]</scope>
    <source>
        <strain evidence="5">cv. Jamaican Lion 4</strain>
        <tissue evidence="4">Leaf</tissue>
    </source>
</reference>
<sequence>MKLISIVSRELIKPSSQTHHLKPYNLCLIDQLVPKVYYPVNIFYPISEPKLFDLTKTLTRMKTSLSETLNLYYPFSGRTKNNLYVDDFHKGVPFFETKVKCEMSEFIQKETEFHNKLVPIQPYAKTLNNDVDPPIAFQLNVFPCGGIALGISLNHKIMDGATLSNFLKSWAAFSTGSTHKVINPNLFDASTILFPPKETDFINKYSLIMDRWFIKDGYYTSKKFVFTNETIQTLIEMVKSECMPKPTRNTAITCFILKHIMATFWAKSPHDIVTARQAVNIRPRMKSPHHNGDSLDGVVGNLVGEVATFFDPNNFQNNVKNNGYDIKLSDLARQLKEAMQGFEDHFLCQVKKGGEVASFEILKRVEHISLLDKLEKPNHSITFTNWKGIFNEVDFGFGKPFNVGPSLGKLNHPCSNYVVLVDADRWGKGSIEAFIALEDKYMTLLESDHNFLAFTSKNS</sequence>
<comment type="caution">
    <text evidence="4">The sequence shown here is derived from an EMBL/GenBank/DDBJ whole genome shotgun (WGS) entry which is preliminary data.</text>
</comment>
<evidence type="ECO:0000256" key="2">
    <source>
        <dbReference type="ARBA" id="ARBA00022679"/>
    </source>
</evidence>
<comment type="similarity">
    <text evidence="1">Belongs to the plant acyltransferase family.</text>
</comment>
<proteinExistence type="inferred from homology"/>
<gene>
    <name evidence="4" type="ORF">F8388_022198</name>
</gene>
<evidence type="ECO:0000256" key="3">
    <source>
        <dbReference type="ARBA" id="ARBA00023315"/>
    </source>
</evidence>
<evidence type="ECO:0000256" key="1">
    <source>
        <dbReference type="ARBA" id="ARBA00009861"/>
    </source>
</evidence>
<name>A0A7J6G817_CANSA</name>
<evidence type="ECO:0000313" key="5">
    <source>
        <dbReference type="Proteomes" id="UP000525078"/>
    </source>
</evidence>
<dbReference type="Pfam" id="PF02458">
    <property type="entry name" value="Transferase"/>
    <property type="match status" value="1"/>
</dbReference>
<evidence type="ECO:0000313" key="4">
    <source>
        <dbReference type="EMBL" id="KAF4379111.1"/>
    </source>
</evidence>
<accession>A0A7J6G817</accession>
<dbReference type="Proteomes" id="UP000525078">
    <property type="component" value="Unassembled WGS sequence"/>
</dbReference>
<dbReference type="AlphaFoldDB" id="A0A7J6G817"/>
<dbReference type="PANTHER" id="PTHR31623:SF20">
    <property type="entry name" value="VINORINE SYNTHASE-LIKE"/>
    <property type="match status" value="1"/>
</dbReference>
<dbReference type="InterPro" id="IPR023213">
    <property type="entry name" value="CAT-like_dom_sf"/>
</dbReference>